<reference evidence="3" key="3">
    <citation type="submission" date="2015-04" db="UniProtKB">
        <authorList>
            <consortium name="EnsemblPlants"/>
        </authorList>
    </citation>
    <scope>IDENTIFICATION</scope>
    <source>
        <strain evidence="3">cv. Jemalong A17</strain>
    </source>
</reference>
<organism evidence="2 4">
    <name type="scientific">Medicago truncatula</name>
    <name type="common">Barrel medic</name>
    <name type="synonym">Medicago tribuloides</name>
    <dbReference type="NCBI Taxonomy" id="3880"/>
    <lineage>
        <taxon>Eukaryota</taxon>
        <taxon>Viridiplantae</taxon>
        <taxon>Streptophyta</taxon>
        <taxon>Embryophyta</taxon>
        <taxon>Tracheophyta</taxon>
        <taxon>Spermatophyta</taxon>
        <taxon>Magnoliopsida</taxon>
        <taxon>eudicotyledons</taxon>
        <taxon>Gunneridae</taxon>
        <taxon>Pentapetalae</taxon>
        <taxon>rosids</taxon>
        <taxon>fabids</taxon>
        <taxon>Fabales</taxon>
        <taxon>Fabaceae</taxon>
        <taxon>Papilionoideae</taxon>
        <taxon>50 kb inversion clade</taxon>
        <taxon>NPAAA clade</taxon>
        <taxon>Hologalegina</taxon>
        <taxon>IRL clade</taxon>
        <taxon>Trifolieae</taxon>
        <taxon>Medicago</taxon>
    </lineage>
</organism>
<keyword evidence="1" id="KW-0472">Membrane</keyword>
<dbReference type="AlphaFoldDB" id="G7IQT7"/>
<dbReference type="EnsemblPlants" id="AES66296">
    <property type="protein sequence ID" value="AES66296"/>
    <property type="gene ID" value="MTR_2g065530"/>
</dbReference>
<keyword evidence="1" id="KW-1133">Transmembrane helix</keyword>
<dbReference type="EMBL" id="CM001218">
    <property type="protein sequence ID" value="AES66296.1"/>
    <property type="molecule type" value="Genomic_DNA"/>
</dbReference>
<reference evidence="2 4" key="1">
    <citation type="journal article" date="2011" name="Nature">
        <title>The Medicago genome provides insight into the evolution of rhizobial symbioses.</title>
        <authorList>
            <person name="Young N.D."/>
            <person name="Debelle F."/>
            <person name="Oldroyd G.E."/>
            <person name="Geurts R."/>
            <person name="Cannon S.B."/>
            <person name="Udvardi M.K."/>
            <person name="Benedito V.A."/>
            <person name="Mayer K.F."/>
            <person name="Gouzy J."/>
            <person name="Schoof H."/>
            <person name="Van de Peer Y."/>
            <person name="Proost S."/>
            <person name="Cook D.R."/>
            <person name="Meyers B.C."/>
            <person name="Spannagl M."/>
            <person name="Cheung F."/>
            <person name="De Mita S."/>
            <person name="Krishnakumar V."/>
            <person name="Gundlach H."/>
            <person name="Zhou S."/>
            <person name="Mudge J."/>
            <person name="Bharti A.K."/>
            <person name="Murray J.D."/>
            <person name="Naoumkina M.A."/>
            <person name="Rosen B."/>
            <person name="Silverstein K.A."/>
            <person name="Tang H."/>
            <person name="Rombauts S."/>
            <person name="Zhao P.X."/>
            <person name="Zhou P."/>
            <person name="Barbe V."/>
            <person name="Bardou P."/>
            <person name="Bechner M."/>
            <person name="Bellec A."/>
            <person name="Berger A."/>
            <person name="Berges H."/>
            <person name="Bidwell S."/>
            <person name="Bisseling T."/>
            <person name="Choisne N."/>
            <person name="Couloux A."/>
            <person name="Denny R."/>
            <person name="Deshpande S."/>
            <person name="Dai X."/>
            <person name="Doyle J.J."/>
            <person name="Dudez A.M."/>
            <person name="Farmer A.D."/>
            <person name="Fouteau S."/>
            <person name="Franken C."/>
            <person name="Gibelin C."/>
            <person name="Gish J."/>
            <person name="Goldstein S."/>
            <person name="Gonzalez A.J."/>
            <person name="Green P.J."/>
            <person name="Hallab A."/>
            <person name="Hartog M."/>
            <person name="Hua A."/>
            <person name="Humphray S.J."/>
            <person name="Jeong D.H."/>
            <person name="Jing Y."/>
            <person name="Jocker A."/>
            <person name="Kenton S.M."/>
            <person name="Kim D.J."/>
            <person name="Klee K."/>
            <person name="Lai H."/>
            <person name="Lang C."/>
            <person name="Lin S."/>
            <person name="Macmil S.L."/>
            <person name="Magdelenat G."/>
            <person name="Matthews L."/>
            <person name="McCorrison J."/>
            <person name="Monaghan E.L."/>
            <person name="Mun J.H."/>
            <person name="Najar F.Z."/>
            <person name="Nicholson C."/>
            <person name="Noirot C."/>
            <person name="O'Bleness M."/>
            <person name="Paule C.R."/>
            <person name="Poulain J."/>
            <person name="Prion F."/>
            <person name="Qin B."/>
            <person name="Qu C."/>
            <person name="Retzel E.F."/>
            <person name="Riddle C."/>
            <person name="Sallet E."/>
            <person name="Samain S."/>
            <person name="Samson N."/>
            <person name="Sanders I."/>
            <person name="Saurat O."/>
            <person name="Scarpelli C."/>
            <person name="Schiex T."/>
            <person name="Segurens B."/>
            <person name="Severin A.J."/>
            <person name="Sherrier D.J."/>
            <person name="Shi R."/>
            <person name="Sims S."/>
            <person name="Singer S.R."/>
            <person name="Sinharoy S."/>
            <person name="Sterck L."/>
            <person name="Viollet A."/>
            <person name="Wang B.B."/>
            <person name="Wang K."/>
            <person name="Wang M."/>
            <person name="Wang X."/>
            <person name="Warfsmann J."/>
            <person name="Weissenbach J."/>
            <person name="White D.D."/>
            <person name="White J.D."/>
            <person name="Wiley G.B."/>
            <person name="Wincker P."/>
            <person name="Xing Y."/>
            <person name="Yang L."/>
            <person name="Yao Z."/>
            <person name="Ying F."/>
            <person name="Zhai J."/>
            <person name="Zhou L."/>
            <person name="Zuber A."/>
            <person name="Denarie J."/>
            <person name="Dixon R.A."/>
            <person name="May G.D."/>
            <person name="Schwartz D.C."/>
            <person name="Rogers J."/>
            <person name="Quetier F."/>
            <person name="Town C.D."/>
            <person name="Roe B.A."/>
        </authorList>
    </citation>
    <scope>NUCLEOTIDE SEQUENCE [LARGE SCALE GENOMIC DNA]</scope>
    <source>
        <strain evidence="2">A17</strain>
        <strain evidence="3 4">cv. Jemalong A17</strain>
    </source>
</reference>
<evidence type="ECO:0000313" key="2">
    <source>
        <dbReference type="EMBL" id="AES66296.1"/>
    </source>
</evidence>
<gene>
    <name evidence="2" type="ordered locus">MTR_2g065530</name>
</gene>
<sequence>MSCPSLPLTCLKKRFIGDNDDLSSFILATPLDVLNYIALLIRIFILLIPILIDMNANSKNFLFSGNLFECTAQKCNWMKKEGPRTS</sequence>
<reference evidence="2 4" key="2">
    <citation type="journal article" date="2014" name="BMC Genomics">
        <title>An improved genome release (version Mt4.0) for the model legume Medicago truncatula.</title>
        <authorList>
            <person name="Tang H."/>
            <person name="Krishnakumar V."/>
            <person name="Bidwell S."/>
            <person name="Rosen B."/>
            <person name="Chan A."/>
            <person name="Zhou S."/>
            <person name="Gentzbittel L."/>
            <person name="Childs K.L."/>
            <person name="Yandell M."/>
            <person name="Gundlach H."/>
            <person name="Mayer K.F."/>
            <person name="Schwartz D.C."/>
            <person name="Town C.D."/>
        </authorList>
    </citation>
    <scope>GENOME REANNOTATION</scope>
    <source>
        <strain evidence="3 4">cv. Jemalong A17</strain>
    </source>
</reference>
<evidence type="ECO:0000313" key="3">
    <source>
        <dbReference type="EnsemblPlants" id="AES66296"/>
    </source>
</evidence>
<dbReference type="HOGENOM" id="CLU_2501304_0_0_1"/>
<evidence type="ECO:0000256" key="1">
    <source>
        <dbReference type="SAM" id="Phobius"/>
    </source>
</evidence>
<keyword evidence="4" id="KW-1185">Reference proteome</keyword>
<keyword evidence="1 2" id="KW-0812">Transmembrane</keyword>
<proteinExistence type="predicted"/>
<dbReference type="Proteomes" id="UP000002051">
    <property type="component" value="Chromosome 2"/>
</dbReference>
<name>G7IQT7_MEDTR</name>
<accession>G7IQT7</accession>
<protein>
    <submittedName>
        <fullName evidence="2">Transmembrane protein, putative</fullName>
    </submittedName>
</protein>
<dbReference type="PaxDb" id="3880-AES66296"/>
<feature type="transmembrane region" description="Helical" evidence="1">
    <location>
        <begin position="33"/>
        <end position="52"/>
    </location>
</feature>
<evidence type="ECO:0000313" key="4">
    <source>
        <dbReference type="Proteomes" id="UP000002051"/>
    </source>
</evidence>